<dbReference type="InterPro" id="IPR001139">
    <property type="entry name" value="Glyco_hydro_30"/>
</dbReference>
<dbReference type="Gene3D" id="2.60.120.260">
    <property type="entry name" value="Galactose-binding domain-like"/>
    <property type="match status" value="3"/>
</dbReference>
<dbReference type="SUPFAM" id="SSF51445">
    <property type="entry name" value="(Trans)glycosidases"/>
    <property type="match status" value="1"/>
</dbReference>
<name>A0A2V2YEA3_9BACL</name>
<dbReference type="GO" id="GO:0004348">
    <property type="term" value="F:glucosylceramidase activity"/>
    <property type="evidence" value="ECO:0007669"/>
    <property type="project" value="InterPro"/>
</dbReference>
<evidence type="ECO:0000259" key="7">
    <source>
        <dbReference type="PROSITE" id="PS51272"/>
    </source>
</evidence>
<reference evidence="8 9" key="1">
    <citation type="submission" date="2018-05" db="EMBL/GenBank/DDBJ databases">
        <title>Genomic Encyclopedia of Type Strains, Phase III (KMG-III): the genomes of soil and plant-associated and newly described type strains.</title>
        <authorList>
            <person name="Whitman W."/>
        </authorList>
    </citation>
    <scope>NUCLEOTIDE SEQUENCE [LARGE SCALE GENOMIC DNA]</scope>
    <source>
        <strain evidence="8 9">CECT 5696</strain>
    </source>
</reference>
<dbReference type="InterPro" id="IPR006584">
    <property type="entry name" value="Cellulose-bd_IV"/>
</dbReference>
<dbReference type="Pfam" id="PF02055">
    <property type="entry name" value="Glyco_hydro_30"/>
    <property type="match status" value="1"/>
</dbReference>
<evidence type="ECO:0000256" key="3">
    <source>
        <dbReference type="ARBA" id="ARBA00022801"/>
    </source>
</evidence>
<proteinExistence type="inferred from homology"/>
<dbReference type="Proteomes" id="UP000246635">
    <property type="component" value="Unassembled WGS sequence"/>
</dbReference>
<dbReference type="Gene3D" id="3.20.20.80">
    <property type="entry name" value="Glycosidases"/>
    <property type="match status" value="1"/>
</dbReference>
<dbReference type="InterPro" id="IPR001119">
    <property type="entry name" value="SLH_dom"/>
</dbReference>
<accession>A0A2V2YEA3</accession>
<dbReference type="SMART" id="SM00635">
    <property type="entry name" value="BID_2"/>
    <property type="match status" value="1"/>
</dbReference>
<dbReference type="SMART" id="SM00060">
    <property type="entry name" value="FN3"/>
    <property type="match status" value="2"/>
</dbReference>
<dbReference type="CDD" id="cd04084">
    <property type="entry name" value="CBM6_xylanase-like"/>
    <property type="match status" value="1"/>
</dbReference>
<dbReference type="PROSITE" id="PS51175">
    <property type="entry name" value="CBM6"/>
    <property type="match status" value="1"/>
</dbReference>
<feature type="domain" description="CBM6" evidence="6">
    <location>
        <begin position="304"/>
        <end position="424"/>
    </location>
</feature>
<dbReference type="Pfam" id="PF03422">
    <property type="entry name" value="CBM_6"/>
    <property type="match status" value="1"/>
</dbReference>
<dbReference type="InterPro" id="IPR036116">
    <property type="entry name" value="FN3_sf"/>
</dbReference>
<feature type="domain" description="SLH" evidence="7">
    <location>
        <begin position="1261"/>
        <end position="1324"/>
    </location>
</feature>
<gene>
    <name evidence="8" type="ORF">DFQ01_1403</name>
</gene>
<dbReference type="SUPFAM" id="SSF49265">
    <property type="entry name" value="Fibronectin type III"/>
    <property type="match status" value="1"/>
</dbReference>
<dbReference type="PROSITE" id="PS50853">
    <property type="entry name" value="FN3"/>
    <property type="match status" value="2"/>
</dbReference>
<dbReference type="InterPro" id="IPR008979">
    <property type="entry name" value="Galactose-bd-like_sf"/>
</dbReference>
<dbReference type="GO" id="GO:0006680">
    <property type="term" value="P:glucosylceramide catabolic process"/>
    <property type="evidence" value="ECO:0007669"/>
    <property type="project" value="TreeGrafter"/>
</dbReference>
<dbReference type="GO" id="GO:0030246">
    <property type="term" value="F:carbohydrate binding"/>
    <property type="evidence" value="ECO:0007669"/>
    <property type="project" value="InterPro"/>
</dbReference>
<evidence type="ECO:0000256" key="2">
    <source>
        <dbReference type="ARBA" id="ARBA00022729"/>
    </source>
</evidence>
<keyword evidence="3 4" id="KW-0378">Hydrolase</keyword>
<comment type="similarity">
    <text evidence="1 4">Belongs to the glycosyl hydrolase 30 family.</text>
</comment>
<keyword evidence="9" id="KW-1185">Reference proteome</keyword>
<dbReference type="InterPro" id="IPR013783">
    <property type="entry name" value="Ig-like_fold"/>
</dbReference>
<dbReference type="GO" id="GO:0016020">
    <property type="term" value="C:membrane"/>
    <property type="evidence" value="ECO:0007669"/>
    <property type="project" value="GOC"/>
</dbReference>
<evidence type="ECO:0000256" key="1">
    <source>
        <dbReference type="ARBA" id="ARBA00005382"/>
    </source>
</evidence>
<feature type="domain" description="SLH" evidence="7">
    <location>
        <begin position="1392"/>
        <end position="1451"/>
    </location>
</feature>
<feature type="domain" description="Fibronectin type-III" evidence="5">
    <location>
        <begin position="693"/>
        <end position="782"/>
    </location>
</feature>
<organism evidence="8 9">
    <name type="scientific">Paenibacillus cellulosilyticus</name>
    <dbReference type="NCBI Taxonomy" id="375489"/>
    <lineage>
        <taxon>Bacteria</taxon>
        <taxon>Bacillati</taxon>
        <taxon>Bacillota</taxon>
        <taxon>Bacilli</taxon>
        <taxon>Bacillales</taxon>
        <taxon>Paenibacillaceae</taxon>
        <taxon>Paenibacillus</taxon>
    </lineage>
</organism>
<evidence type="ECO:0000313" key="8">
    <source>
        <dbReference type="EMBL" id="PWV90621.1"/>
    </source>
</evidence>
<evidence type="ECO:0000256" key="4">
    <source>
        <dbReference type="RuleBase" id="RU361188"/>
    </source>
</evidence>
<dbReference type="CDD" id="cd00063">
    <property type="entry name" value="FN3"/>
    <property type="match status" value="2"/>
</dbReference>
<keyword evidence="2" id="KW-0732">Signal</keyword>
<dbReference type="InterPro" id="IPR003343">
    <property type="entry name" value="Big_2"/>
</dbReference>
<dbReference type="Pfam" id="PF17189">
    <property type="entry name" value="Glyco_hydro_30C"/>
    <property type="match status" value="1"/>
</dbReference>
<evidence type="ECO:0000259" key="6">
    <source>
        <dbReference type="PROSITE" id="PS51175"/>
    </source>
</evidence>
<evidence type="ECO:0000313" key="9">
    <source>
        <dbReference type="Proteomes" id="UP000246635"/>
    </source>
</evidence>
<dbReference type="SUPFAM" id="SSF51011">
    <property type="entry name" value="Glycosyl hydrolase domain"/>
    <property type="match status" value="1"/>
</dbReference>
<dbReference type="InterPro" id="IPR033452">
    <property type="entry name" value="GH30_C"/>
</dbReference>
<dbReference type="SUPFAM" id="SSF49373">
    <property type="entry name" value="Invasin/intimin cell-adhesion fragments"/>
    <property type="match status" value="1"/>
</dbReference>
<keyword evidence="4" id="KW-0326">Glycosidase</keyword>
<dbReference type="InterPro" id="IPR008964">
    <property type="entry name" value="Invasin/intimin_cell_adhesion"/>
</dbReference>
<sequence length="1451" mass="154024">MKTSGSLMKGKLKPEYYSVYAQYFVKFIQAYEAEGIAIDAVTLQNEPHFEPDGYPGMRMEPADEAAFVKVLGPAFQAAGITTKIIVWDHNWDDPNYPIEVLSDPQAKPYITGSAFHGYAGSVDSQTLVHDQHPDKDIYFTESSGGEFANVFGDNVAWDVQNLIIGATRNWAKTSLKWNLVLDENHGPTNGGCTDCRGFVTVDSQTGSYKLNEEYYAFGQASQFVLPGAVRIKSNTFGAGSIESAAYRNPDGSKVLIALNSSKQSQLFKVRWGAQSFTYTLSAGAVVTFVWNGTQDSASYVTPYSKIEAEDYNAMNAVQLTTTSDNGGGQKVSSANAGSYIAFDNVSFMNGTASVQVRAATSQDAVIDFRLDSPTGQSVGSVHLGSTGGSETWTTKSAAVQSVIGVHTLYVVFTGSVNLNWFRFSFDNIQDSYDYLALYGGFEKGTLEGWQEIVPDGQDSAHKVDNGSPRSGSYKLVHYLGTDYEQSTFRTVQVPNGTYRASVWYQKGSHSDVQLEAANYGGAALAANAGTTDYVGQWTQLFIPEIKVTNGQVDIGVHSDIVGGEWAAFDDFSLVRVTTKASALPLGTDAPAAPTGVTAVPNGLSVQLQWNDVAGAAGYKIYRSILDSSSGTDSIYADYQEVGMTPAGAVPYTDRGLLGDTTYYYRVAAYSETGESAASDSVSAHTAAVADTEAPAAPTGLTASAGIEQVKLTWDTNLENDFLQYNVYRNGVKIASVDPVTNTWYTAVQLRAGSVYSFEVSAVDLAGNESDRSAAVSAVPLAAGVLVPLDNMDFEKGSFEGWSEWHPDTQGIANFVDQDTPRSGQYKLTHWSGSDYLQSTYRTFDLPNGVYKVQVWVRTGGGQNTLQLEVKNYGGNQLTKDLRSASGGTWTPFYIDNVIVTNGQLEIGVFSDAKGGNWTAIDDFEIYRYPTQVTGVTLDKSSLALRLPSSKTGKLTARISPADASNNNVVWSSSAPAIATVSNDGTVTAISAGTATITATTEDGEFTASATVTVTADKGSVITSPVLVPSTPDAFAEPKVEHKGGTSTISGLTAEDASSGGVNAAVFQVPAKLVQEAADRSDTNHIITQLPATAAQLDRVTVSFPASALSDAVQDGAALSISVSWNGISYELPIGSLGSAMDAVDSQAELLIAITKVTGDKKKAAAAALTSRGASLLSDLVAFNVSLVTGGSEQEIQDFGSYTVTRVLPLPAGTNTANAVGVSVDASSHVRFVQTVFGPSAESGGVQAVMTNNHNSVYGVVQSSVGFNDVTNHWAKDSIEALASRFIVQGTGNETFEPNRSVTRAEWTAMLVRALDLSDKPDKAAAFSDVQVSQWFAGAIGAAAEAGLVQGFEDGTFQPNALVTKQQMAVTLAKAIALVKREQNSAVNSQQLEAVFKDAADIAGWAKDAVVQVYDAGIVHGDSQGLFQPAKPSTRAEAATVLYNLLITLKRV</sequence>
<evidence type="ECO:0000259" key="5">
    <source>
        <dbReference type="PROSITE" id="PS50853"/>
    </source>
</evidence>
<dbReference type="EMBL" id="QGTQ01000040">
    <property type="protein sequence ID" value="PWV90621.1"/>
    <property type="molecule type" value="Genomic_DNA"/>
</dbReference>
<dbReference type="PANTHER" id="PTHR11069:SF23">
    <property type="entry name" value="LYSOSOMAL ACID GLUCOSYLCERAMIDASE"/>
    <property type="match status" value="1"/>
</dbReference>
<dbReference type="InterPro" id="IPR033453">
    <property type="entry name" value="Glyco_hydro_30_TIM-barrel"/>
</dbReference>
<dbReference type="InterPro" id="IPR005084">
    <property type="entry name" value="CBM6"/>
</dbReference>
<dbReference type="Pfam" id="PF02368">
    <property type="entry name" value="Big_2"/>
    <property type="match status" value="1"/>
</dbReference>
<dbReference type="Gene3D" id="2.60.40.10">
    <property type="entry name" value="Immunoglobulins"/>
    <property type="match status" value="2"/>
</dbReference>
<comment type="caution">
    <text evidence="8">The sequence shown here is derived from an EMBL/GenBank/DDBJ whole genome shotgun (WGS) entry which is preliminary data.</text>
</comment>
<dbReference type="SUPFAM" id="SSF49785">
    <property type="entry name" value="Galactose-binding domain-like"/>
    <property type="match status" value="1"/>
</dbReference>
<feature type="domain" description="Fibronectin type-III" evidence="5">
    <location>
        <begin position="589"/>
        <end position="688"/>
    </location>
</feature>
<dbReference type="PANTHER" id="PTHR11069">
    <property type="entry name" value="GLUCOSYLCERAMIDASE"/>
    <property type="match status" value="1"/>
</dbReference>
<feature type="domain" description="SLH" evidence="7">
    <location>
        <begin position="1325"/>
        <end position="1385"/>
    </location>
</feature>
<dbReference type="Pfam" id="PF00395">
    <property type="entry name" value="SLH"/>
    <property type="match status" value="3"/>
</dbReference>
<dbReference type="InterPro" id="IPR003961">
    <property type="entry name" value="FN3_dom"/>
</dbReference>
<protein>
    <submittedName>
        <fullName evidence="8">Glucosylceramidase</fullName>
    </submittedName>
</protein>
<dbReference type="Gene3D" id="2.60.40.1080">
    <property type="match status" value="1"/>
</dbReference>
<dbReference type="InterPro" id="IPR017853">
    <property type="entry name" value="GH"/>
</dbReference>
<dbReference type="SMART" id="SM00606">
    <property type="entry name" value="CBD_IV"/>
    <property type="match status" value="1"/>
</dbReference>
<dbReference type="PROSITE" id="PS51272">
    <property type="entry name" value="SLH"/>
    <property type="match status" value="3"/>
</dbReference>